<evidence type="ECO:0000313" key="2">
    <source>
        <dbReference type="EMBL" id="EJT73341.1"/>
    </source>
</evidence>
<reference evidence="3" key="4">
    <citation type="journal article" date="2015" name="G3 (Bethesda)">
        <title>Genome sequences of three phytopathogenic species of the Magnaporthaceae family of fungi.</title>
        <authorList>
            <person name="Okagaki L.H."/>
            <person name="Nunes C.C."/>
            <person name="Sailsbery J."/>
            <person name="Clay B."/>
            <person name="Brown D."/>
            <person name="John T."/>
            <person name="Oh Y."/>
            <person name="Young N."/>
            <person name="Fitzgerald M."/>
            <person name="Haas B.J."/>
            <person name="Zeng Q."/>
            <person name="Young S."/>
            <person name="Adiconis X."/>
            <person name="Fan L."/>
            <person name="Levin J.Z."/>
            <person name="Mitchell T.K."/>
            <person name="Okubara P.A."/>
            <person name="Farman M.L."/>
            <person name="Kohn L.M."/>
            <person name="Birren B."/>
            <person name="Ma L.-J."/>
            <person name="Dean R.A."/>
        </authorList>
    </citation>
    <scope>NUCLEOTIDE SEQUENCE</scope>
    <source>
        <strain evidence="3">R3-111a-1</strain>
    </source>
</reference>
<feature type="compositionally biased region" description="Basic and acidic residues" evidence="1">
    <location>
        <begin position="70"/>
        <end position="79"/>
    </location>
</feature>
<dbReference type="GeneID" id="20350643"/>
<evidence type="ECO:0000256" key="1">
    <source>
        <dbReference type="SAM" id="MobiDB-lite"/>
    </source>
</evidence>
<dbReference type="EMBL" id="GL385399">
    <property type="protein sequence ID" value="EJT73341.1"/>
    <property type="molecule type" value="Genomic_DNA"/>
</dbReference>
<dbReference type="EnsemblFungi" id="EJT73341">
    <property type="protein sequence ID" value="EJT73341"/>
    <property type="gene ID" value="GGTG_10185"/>
</dbReference>
<reference evidence="4" key="1">
    <citation type="submission" date="2010-07" db="EMBL/GenBank/DDBJ databases">
        <title>The genome sequence of Gaeumannomyces graminis var. tritici strain R3-111a-1.</title>
        <authorList>
            <consortium name="The Broad Institute Genome Sequencing Platform"/>
            <person name="Ma L.-J."/>
            <person name="Dead R."/>
            <person name="Young S."/>
            <person name="Zeng Q."/>
            <person name="Koehrsen M."/>
            <person name="Alvarado L."/>
            <person name="Berlin A."/>
            <person name="Chapman S.B."/>
            <person name="Chen Z."/>
            <person name="Freedman E."/>
            <person name="Gellesch M."/>
            <person name="Goldberg J."/>
            <person name="Griggs A."/>
            <person name="Gujja S."/>
            <person name="Heilman E.R."/>
            <person name="Heiman D."/>
            <person name="Hepburn T."/>
            <person name="Howarth C."/>
            <person name="Jen D."/>
            <person name="Larson L."/>
            <person name="Mehta T."/>
            <person name="Neiman D."/>
            <person name="Pearson M."/>
            <person name="Roberts A."/>
            <person name="Saif S."/>
            <person name="Shea T."/>
            <person name="Shenoy N."/>
            <person name="Sisk P."/>
            <person name="Stolte C."/>
            <person name="Sykes S."/>
            <person name="Walk T."/>
            <person name="White J."/>
            <person name="Yandava C."/>
            <person name="Haas B."/>
            <person name="Nusbaum C."/>
            <person name="Birren B."/>
        </authorList>
    </citation>
    <scope>NUCLEOTIDE SEQUENCE [LARGE SCALE GENOMIC DNA]</scope>
    <source>
        <strain evidence="4">R3-111a-1</strain>
    </source>
</reference>
<dbReference type="RefSeq" id="XP_009226315.1">
    <property type="nucleotide sequence ID" value="XM_009228051.1"/>
</dbReference>
<keyword evidence="4" id="KW-1185">Reference proteome</keyword>
<dbReference type="VEuPathDB" id="FungiDB:GGTG_10185"/>
<organism evidence="2">
    <name type="scientific">Gaeumannomyces tritici (strain R3-111a-1)</name>
    <name type="common">Wheat and barley take-all root rot fungus</name>
    <name type="synonym">Gaeumannomyces graminis var. tritici</name>
    <dbReference type="NCBI Taxonomy" id="644352"/>
    <lineage>
        <taxon>Eukaryota</taxon>
        <taxon>Fungi</taxon>
        <taxon>Dikarya</taxon>
        <taxon>Ascomycota</taxon>
        <taxon>Pezizomycotina</taxon>
        <taxon>Sordariomycetes</taxon>
        <taxon>Sordariomycetidae</taxon>
        <taxon>Magnaporthales</taxon>
        <taxon>Magnaporthaceae</taxon>
        <taxon>Gaeumannomyces</taxon>
    </lineage>
</organism>
<gene>
    <name evidence="3" type="primary">20350643</name>
    <name evidence="2" type="ORF">GGTG_10185</name>
</gene>
<proteinExistence type="predicted"/>
<dbReference type="HOGENOM" id="CLU_2606181_0_0_1"/>
<name>J3P9K5_GAET3</name>
<reference evidence="3" key="5">
    <citation type="submission" date="2018-04" db="UniProtKB">
        <authorList>
            <consortium name="EnsemblFungi"/>
        </authorList>
    </citation>
    <scope>IDENTIFICATION</scope>
    <source>
        <strain evidence="3">R3-111a-1</strain>
    </source>
</reference>
<protein>
    <submittedName>
        <fullName evidence="2 3">Uncharacterized protein</fullName>
    </submittedName>
</protein>
<dbReference type="Proteomes" id="UP000006039">
    <property type="component" value="Unassembled WGS sequence"/>
</dbReference>
<sequence>MVKAEKDIKRVIPRQQRRGWNLIYRAQSKLLQSSKPGIRQIYKPATYFWEHAAECDDREAPNAASPARADGSRRDRLSS</sequence>
<reference evidence="2" key="2">
    <citation type="submission" date="2010-07" db="EMBL/GenBank/DDBJ databases">
        <authorList>
            <consortium name="The Broad Institute Genome Sequencing Platform"/>
            <consortium name="Broad Institute Genome Sequencing Center for Infectious Disease"/>
            <person name="Ma L.-J."/>
            <person name="Dead R."/>
            <person name="Young S."/>
            <person name="Zeng Q."/>
            <person name="Koehrsen M."/>
            <person name="Alvarado L."/>
            <person name="Berlin A."/>
            <person name="Chapman S.B."/>
            <person name="Chen Z."/>
            <person name="Freedman E."/>
            <person name="Gellesch M."/>
            <person name="Goldberg J."/>
            <person name="Griggs A."/>
            <person name="Gujja S."/>
            <person name="Heilman E.R."/>
            <person name="Heiman D."/>
            <person name="Hepburn T."/>
            <person name="Howarth C."/>
            <person name="Jen D."/>
            <person name="Larson L."/>
            <person name="Mehta T."/>
            <person name="Neiman D."/>
            <person name="Pearson M."/>
            <person name="Roberts A."/>
            <person name="Saif S."/>
            <person name="Shea T."/>
            <person name="Shenoy N."/>
            <person name="Sisk P."/>
            <person name="Stolte C."/>
            <person name="Sykes S."/>
            <person name="Walk T."/>
            <person name="White J."/>
            <person name="Yandava C."/>
            <person name="Haas B."/>
            <person name="Nusbaum C."/>
            <person name="Birren B."/>
        </authorList>
    </citation>
    <scope>NUCLEOTIDE SEQUENCE</scope>
    <source>
        <strain evidence="2">R3-111a-1</strain>
    </source>
</reference>
<accession>J3P9K5</accession>
<evidence type="ECO:0000313" key="3">
    <source>
        <dbReference type="EnsemblFungi" id="EJT73341"/>
    </source>
</evidence>
<dbReference type="AlphaFoldDB" id="J3P9K5"/>
<feature type="region of interest" description="Disordered" evidence="1">
    <location>
        <begin position="57"/>
        <end position="79"/>
    </location>
</feature>
<evidence type="ECO:0000313" key="4">
    <source>
        <dbReference type="Proteomes" id="UP000006039"/>
    </source>
</evidence>
<reference evidence="2" key="3">
    <citation type="submission" date="2010-09" db="EMBL/GenBank/DDBJ databases">
        <title>Annotation of Gaeumannomyces graminis var. tritici R3-111a-1.</title>
        <authorList>
            <consortium name="The Broad Institute Genome Sequencing Platform"/>
            <person name="Ma L.-J."/>
            <person name="Dead R."/>
            <person name="Young S.K."/>
            <person name="Zeng Q."/>
            <person name="Gargeya S."/>
            <person name="Fitzgerald M."/>
            <person name="Haas B."/>
            <person name="Abouelleil A."/>
            <person name="Alvarado L."/>
            <person name="Arachchi H.M."/>
            <person name="Berlin A."/>
            <person name="Brown A."/>
            <person name="Chapman S.B."/>
            <person name="Chen Z."/>
            <person name="Dunbar C."/>
            <person name="Freedman E."/>
            <person name="Gearin G."/>
            <person name="Gellesch M."/>
            <person name="Goldberg J."/>
            <person name="Griggs A."/>
            <person name="Gujja S."/>
            <person name="Heiman D."/>
            <person name="Howarth C."/>
            <person name="Larson L."/>
            <person name="Lui A."/>
            <person name="MacDonald P.J.P."/>
            <person name="Mehta T."/>
            <person name="Montmayeur A."/>
            <person name="Murphy C."/>
            <person name="Neiman D."/>
            <person name="Pearson M."/>
            <person name="Priest M."/>
            <person name="Roberts A."/>
            <person name="Saif S."/>
            <person name="Shea T."/>
            <person name="Shenoy N."/>
            <person name="Sisk P."/>
            <person name="Stolte C."/>
            <person name="Sykes S."/>
            <person name="Yandava C."/>
            <person name="Wortman J."/>
            <person name="Nusbaum C."/>
            <person name="Birren B."/>
        </authorList>
    </citation>
    <scope>NUCLEOTIDE SEQUENCE</scope>
    <source>
        <strain evidence="2">R3-111a-1</strain>
    </source>
</reference>